<feature type="domain" description="Glucose-methanol-choline oxidoreductase N-terminal" evidence="7">
    <location>
        <begin position="302"/>
        <end position="316"/>
    </location>
</feature>
<dbReference type="PANTHER" id="PTHR11552">
    <property type="entry name" value="GLUCOSE-METHANOL-CHOLINE GMC OXIDOREDUCTASE"/>
    <property type="match status" value="1"/>
</dbReference>
<dbReference type="Gene3D" id="3.50.50.60">
    <property type="entry name" value="FAD/NAD(P)-binding domain"/>
    <property type="match status" value="1"/>
</dbReference>
<protein>
    <submittedName>
        <fullName evidence="8">Aryl-alcohol-oxidase from pleurotus Eryingii</fullName>
    </submittedName>
</protein>
<dbReference type="Gene3D" id="3.30.560.10">
    <property type="entry name" value="Glucose Oxidase, domain 3"/>
    <property type="match status" value="1"/>
</dbReference>
<keyword evidence="4 6" id="KW-0274">FAD</keyword>
<reference evidence="9" key="1">
    <citation type="journal article" date="2017" name="Nat. Ecol. Evol.">
        <title>Genome expansion and lineage-specific genetic innovations in the forest pathogenic fungi Armillaria.</title>
        <authorList>
            <person name="Sipos G."/>
            <person name="Prasanna A.N."/>
            <person name="Walter M.C."/>
            <person name="O'Connor E."/>
            <person name="Balint B."/>
            <person name="Krizsan K."/>
            <person name="Kiss B."/>
            <person name="Hess J."/>
            <person name="Varga T."/>
            <person name="Slot J."/>
            <person name="Riley R."/>
            <person name="Boka B."/>
            <person name="Rigling D."/>
            <person name="Barry K."/>
            <person name="Lee J."/>
            <person name="Mihaltcheva S."/>
            <person name="LaButti K."/>
            <person name="Lipzen A."/>
            <person name="Waldron R."/>
            <person name="Moloney N.M."/>
            <person name="Sperisen C."/>
            <person name="Kredics L."/>
            <person name="Vagvoelgyi C."/>
            <person name="Patrignani A."/>
            <person name="Fitzpatrick D."/>
            <person name="Nagy I."/>
            <person name="Doyle S."/>
            <person name="Anderson J.B."/>
            <person name="Grigoriev I.V."/>
            <person name="Gueldener U."/>
            <person name="Muensterkoetter M."/>
            <person name="Nagy L.G."/>
        </authorList>
    </citation>
    <scope>NUCLEOTIDE SEQUENCE [LARGE SCALE GENOMIC DNA]</scope>
    <source>
        <strain evidence="9">28-4</strain>
    </source>
</reference>
<dbReference type="GO" id="GO:0016614">
    <property type="term" value="F:oxidoreductase activity, acting on CH-OH group of donors"/>
    <property type="evidence" value="ECO:0007669"/>
    <property type="project" value="InterPro"/>
</dbReference>
<organism evidence="8 9">
    <name type="scientific">Armillaria solidipes</name>
    <dbReference type="NCBI Taxonomy" id="1076256"/>
    <lineage>
        <taxon>Eukaryota</taxon>
        <taxon>Fungi</taxon>
        <taxon>Dikarya</taxon>
        <taxon>Basidiomycota</taxon>
        <taxon>Agaricomycotina</taxon>
        <taxon>Agaricomycetes</taxon>
        <taxon>Agaricomycetidae</taxon>
        <taxon>Agaricales</taxon>
        <taxon>Marasmiineae</taxon>
        <taxon>Physalacriaceae</taxon>
        <taxon>Armillaria</taxon>
    </lineage>
</organism>
<dbReference type="PIRSF" id="PIRSF000137">
    <property type="entry name" value="Alcohol_oxidase"/>
    <property type="match status" value="1"/>
</dbReference>
<evidence type="ECO:0000256" key="5">
    <source>
        <dbReference type="PIRSR" id="PIRSR000137-1"/>
    </source>
</evidence>
<proteinExistence type="inferred from homology"/>
<evidence type="ECO:0000256" key="3">
    <source>
        <dbReference type="ARBA" id="ARBA00022630"/>
    </source>
</evidence>
<dbReference type="EMBL" id="KZ293419">
    <property type="protein sequence ID" value="PBK74036.1"/>
    <property type="molecule type" value="Genomic_DNA"/>
</dbReference>
<evidence type="ECO:0000259" key="7">
    <source>
        <dbReference type="PROSITE" id="PS00624"/>
    </source>
</evidence>
<dbReference type="InterPro" id="IPR012132">
    <property type="entry name" value="GMC_OxRdtase"/>
</dbReference>
<feature type="active site" description="Proton donor" evidence="5">
    <location>
        <position position="518"/>
    </location>
</feature>
<evidence type="ECO:0000256" key="4">
    <source>
        <dbReference type="ARBA" id="ARBA00022827"/>
    </source>
</evidence>
<feature type="binding site" evidence="6">
    <location>
        <position position="257"/>
    </location>
    <ligand>
        <name>FAD</name>
        <dbReference type="ChEBI" id="CHEBI:57692"/>
    </ligand>
</feature>
<evidence type="ECO:0000313" key="9">
    <source>
        <dbReference type="Proteomes" id="UP000218334"/>
    </source>
</evidence>
<dbReference type="PANTHER" id="PTHR11552:SF147">
    <property type="entry name" value="CHOLINE DEHYDROGENASE, MITOCHONDRIAL"/>
    <property type="match status" value="1"/>
</dbReference>
<dbReference type="STRING" id="1076256.A0A2H3CFF9"/>
<feature type="active site" description="Proton acceptor" evidence="5">
    <location>
        <position position="562"/>
    </location>
</feature>
<dbReference type="Pfam" id="PF05199">
    <property type="entry name" value="GMC_oxred_C"/>
    <property type="match status" value="1"/>
</dbReference>
<keyword evidence="9" id="KW-1185">Reference proteome</keyword>
<dbReference type="GO" id="GO:0050660">
    <property type="term" value="F:flavin adenine dinucleotide binding"/>
    <property type="evidence" value="ECO:0007669"/>
    <property type="project" value="InterPro"/>
</dbReference>
<dbReference type="PROSITE" id="PS00624">
    <property type="entry name" value="GMC_OXRED_2"/>
    <property type="match status" value="1"/>
</dbReference>
<gene>
    <name evidence="8" type="ORF">ARMSODRAFT_569072</name>
</gene>
<evidence type="ECO:0000313" key="8">
    <source>
        <dbReference type="EMBL" id="PBK74036.1"/>
    </source>
</evidence>
<evidence type="ECO:0000256" key="2">
    <source>
        <dbReference type="ARBA" id="ARBA00010790"/>
    </source>
</evidence>
<evidence type="ECO:0000256" key="1">
    <source>
        <dbReference type="ARBA" id="ARBA00001974"/>
    </source>
</evidence>
<dbReference type="SUPFAM" id="SSF51905">
    <property type="entry name" value="FAD/NAD(P)-binding domain"/>
    <property type="match status" value="1"/>
</dbReference>
<comment type="similarity">
    <text evidence="2">Belongs to the GMC oxidoreductase family.</text>
</comment>
<name>A0A2H3CFF9_9AGAR</name>
<dbReference type="InterPro" id="IPR007867">
    <property type="entry name" value="GMC_OxRtase_C"/>
</dbReference>
<evidence type="ECO:0000256" key="6">
    <source>
        <dbReference type="PIRSR" id="PIRSR000137-2"/>
    </source>
</evidence>
<accession>A0A2H3CFF9</accession>
<dbReference type="InterPro" id="IPR036188">
    <property type="entry name" value="FAD/NAD-bd_sf"/>
</dbReference>
<comment type="cofactor">
    <cofactor evidence="1 6">
        <name>FAD</name>
        <dbReference type="ChEBI" id="CHEBI:57692"/>
    </cofactor>
</comment>
<sequence>MLPLLLLLVPLCSATIYDRVTDLPTLDFDYIIVGGGTAGNVLANRLTEDSDISVLVLEAGNSTADVLLSQVPFFCTLATPNTPLDWNFTTIPQPGLNGRAIPIPRGFGLGGSSAVNYMTYTRGSSEDYDRYASVSGDSGWGWDEIQPYFRKNERFVTPADHHNTTGEFDPNVHSFRGINSVTLPGYPRAIDSHILQTTKELPDSFPFNLDYNSGYQLGIGWEQTTVGNGTRSSSQTSYLGPSYIDRKNLHVLVHSYVTRILIADASNSTLPRFDAVEFTQDAGITIQTLSPPNLKEIILSAGSIGTPHVLLNSGIGDADELSALGITPTVNLPDVGRHLTDHPRWSLVWSVNDTSTTEMYWRNDTLQADALAEWTANRTGYISSTVLNHIGFSRVGEDLLEEEPCAGNLTAHYELVFASGIFESTIPATGNYFTTTVILLCPLSRGSITINSTNPLDPPLINPNFLSHPQDIIAMQYAVEGAQKFVSAPVWNDYVLALTTNITDLEESIRNEAGSTDHQVSTASMSPVDAGWGVVDPDLRLKRAMGVRVVDASVLPFIPAAHTQAAVYAIAERAADLIKGRK</sequence>
<dbReference type="AlphaFoldDB" id="A0A2H3CFF9"/>
<dbReference type="InterPro" id="IPR000172">
    <property type="entry name" value="GMC_OxRdtase_N"/>
</dbReference>
<dbReference type="Proteomes" id="UP000218334">
    <property type="component" value="Unassembled WGS sequence"/>
</dbReference>
<keyword evidence="3" id="KW-0285">Flavoprotein</keyword>
<dbReference type="SUPFAM" id="SSF54373">
    <property type="entry name" value="FAD-linked reductases, C-terminal domain"/>
    <property type="match status" value="1"/>
</dbReference>
<dbReference type="Pfam" id="PF00732">
    <property type="entry name" value="GMC_oxred_N"/>
    <property type="match status" value="1"/>
</dbReference>